<organism evidence="1 2">
    <name type="scientific">Candidatus Kaiserbacteria bacterium RIFCSPLOWO2_01_FULL_54_24</name>
    <dbReference type="NCBI Taxonomy" id="1798515"/>
    <lineage>
        <taxon>Bacteria</taxon>
        <taxon>Candidatus Kaiseribacteriota</taxon>
    </lineage>
</organism>
<evidence type="ECO:0000313" key="2">
    <source>
        <dbReference type="Proteomes" id="UP000177215"/>
    </source>
</evidence>
<dbReference type="AlphaFoldDB" id="A0A1F6EU74"/>
<proteinExistence type="predicted"/>
<dbReference type="STRING" id="1798515.A3B35_02630"/>
<name>A0A1F6EU74_9BACT</name>
<sequence>MDCSRQFQSTRRDSDKNKILWNEYVDGKQTLKQLGQKHDRSHVSIRRQLDAVAVPEQLITPQPSVFIADTTFWGHDYGVCVFRSHDLKKNIWWHEVEGERMAHYRYGRAILEEKGWTFLAAVVDGRRGFLAVFEDIPVQMCQFHQIKQVTKYLTRRPKTEAGVELRALVLTLTKTDEATFTAALTTWHAKWGDFIEEKTTETFITGKKKWYYTHKKVRSAYRSLKTNLPYLFTYLKYPELDIPNTTNDLDGSFSALKKKLAAHHGLRKDRRYKVISQLLKDAH</sequence>
<dbReference type="Proteomes" id="UP000177215">
    <property type="component" value="Unassembled WGS sequence"/>
</dbReference>
<comment type="caution">
    <text evidence="1">The sequence shown here is derived from an EMBL/GenBank/DDBJ whole genome shotgun (WGS) entry which is preliminary data.</text>
</comment>
<dbReference type="EMBL" id="MFMC01000025">
    <property type="protein sequence ID" value="OGG77165.1"/>
    <property type="molecule type" value="Genomic_DNA"/>
</dbReference>
<reference evidence="1 2" key="1">
    <citation type="journal article" date="2016" name="Nat. Commun.">
        <title>Thousands of microbial genomes shed light on interconnected biogeochemical processes in an aquifer system.</title>
        <authorList>
            <person name="Anantharaman K."/>
            <person name="Brown C.T."/>
            <person name="Hug L.A."/>
            <person name="Sharon I."/>
            <person name="Castelle C.J."/>
            <person name="Probst A.J."/>
            <person name="Thomas B.C."/>
            <person name="Singh A."/>
            <person name="Wilkins M.J."/>
            <person name="Karaoz U."/>
            <person name="Brodie E.L."/>
            <person name="Williams K.H."/>
            <person name="Hubbard S.S."/>
            <person name="Banfield J.F."/>
        </authorList>
    </citation>
    <scope>NUCLEOTIDE SEQUENCE [LARGE SCALE GENOMIC DNA]</scope>
</reference>
<accession>A0A1F6EU74</accession>
<evidence type="ECO:0008006" key="3">
    <source>
        <dbReference type="Google" id="ProtNLM"/>
    </source>
</evidence>
<gene>
    <name evidence="1" type="ORF">A3B35_02630</name>
</gene>
<evidence type="ECO:0000313" key="1">
    <source>
        <dbReference type="EMBL" id="OGG77165.1"/>
    </source>
</evidence>
<protein>
    <recommendedName>
        <fullName evidence="3">Mutator family transposase</fullName>
    </recommendedName>
</protein>